<keyword evidence="6 10" id="KW-1133">Transmembrane helix</keyword>
<proteinExistence type="inferred from homology"/>
<dbReference type="Proteomes" id="UP001224997">
    <property type="component" value="Unassembled WGS sequence"/>
</dbReference>
<feature type="transmembrane region" description="Helical" evidence="10">
    <location>
        <begin position="50"/>
        <end position="72"/>
    </location>
</feature>
<feature type="region of interest" description="Disordered" evidence="9">
    <location>
        <begin position="1"/>
        <end position="29"/>
    </location>
</feature>
<comment type="caution">
    <text evidence="12">The sequence shown here is derived from an EMBL/GenBank/DDBJ whole genome shotgun (WGS) entry which is preliminary data.</text>
</comment>
<comment type="subcellular location">
    <subcellularLocation>
        <location evidence="1">Cell membrane</location>
    </subcellularLocation>
</comment>
<protein>
    <submittedName>
        <fullName evidence="12">Sugar transferase</fullName>
    </submittedName>
</protein>
<dbReference type="PANTHER" id="PTHR30576:SF4">
    <property type="entry name" value="UNDECAPRENYL-PHOSPHATE GALACTOSE PHOSPHOTRANSFERASE"/>
    <property type="match status" value="1"/>
</dbReference>
<evidence type="ECO:0000256" key="8">
    <source>
        <dbReference type="ARBA" id="ARBA00023169"/>
    </source>
</evidence>
<sequence length="241" mass="26663">MALDAVHPQRDTHGRPLAVTADSRPAPHARARFPMPEGLYARGGKRVLDIIGALALLIVFLPMILMIAALMMTQRGPMLFGHQRVGRQGRIFNCLKFRTMVVDADERLQALLARDPQARAEWHAHRKLENDPRITATGALLRRTSLDELPQLINVLRGDMSLVGPRPVTAVELHRYYGDASASYLALRPGLTGSWQVSGRNDISYPARVAMDDRYARGFTLIGDLGLLARTVRVVLCATGK</sequence>
<evidence type="ECO:0000256" key="2">
    <source>
        <dbReference type="ARBA" id="ARBA00006464"/>
    </source>
</evidence>
<keyword evidence="3" id="KW-1003">Cell membrane</keyword>
<dbReference type="RefSeq" id="WP_305963368.1">
    <property type="nucleotide sequence ID" value="NZ_JAVAMQ010000008.1"/>
</dbReference>
<keyword evidence="8" id="KW-0270">Exopolysaccharide synthesis</keyword>
<evidence type="ECO:0000256" key="4">
    <source>
        <dbReference type="ARBA" id="ARBA00022679"/>
    </source>
</evidence>
<organism evidence="12 13">
    <name type="scientific">Paracoccus spongiarum</name>
    <dbReference type="NCBI Taxonomy" id="3064387"/>
    <lineage>
        <taxon>Bacteria</taxon>
        <taxon>Pseudomonadati</taxon>
        <taxon>Pseudomonadota</taxon>
        <taxon>Alphaproteobacteria</taxon>
        <taxon>Rhodobacterales</taxon>
        <taxon>Paracoccaceae</taxon>
        <taxon>Paracoccus</taxon>
    </lineage>
</organism>
<dbReference type="PANTHER" id="PTHR30576">
    <property type="entry name" value="COLANIC BIOSYNTHESIS UDP-GLUCOSE LIPID CARRIER TRANSFERASE"/>
    <property type="match status" value="1"/>
</dbReference>
<evidence type="ECO:0000256" key="3">
    <source>
        <dbReference type="ARBA" id="ARBA00022475"/>
    </source>
</evidence>
<accession>A0ABT9JCW3</accession>
<evidence type="ECO:0000256" key="7">
    <source>
        <dbReference type="ARBA" id="ARBA00023136"/>
    </source>
</evidence>
<evidence type="ECO:0000313" key="12">
    <source>
        <dbReference type="EMBL" id="MDP5307519.1"/>
    </source>
</evidence>
<evidence type="ECO:0000256" key="1">
    <source>
        <dbReference type="ARBA" id="ARBA00004236"/>
    </source>
</evidence>
<evidence type="ECO:0000256" key="5">
    <source>
        <dbReference type="ARBA" id="ARBA00022692"/>
    </source>
</evidence>
<evidence type="ECO:0000313" key="13">
    <source>
        <dbReference type="Proteomes" id="UP001224997"/>
    </source>
</evidence>
<keyword evidence="13" id="KW-1185">Reference proteome</keyword>
<reference evidence="12 13" key="1">
    <citation type="submission" date="2023-08" db="EMBL/GenBank/DDBJ databases">
        <authorList>
            <person name="Park J.-S."/>
        </authorList>
    </citation>
    <scope>NUCLEOTIDE SEQUENCE [LARGE SCALE GENOMIC DNA]</scope>
    <source>
        <strain evidence="12 13">2205BS29-5</strain>
    </source>
</reference>
<keyword evidence="5 10" id="KW-0812">Transmembrane</keyword>
<evidence type="ECO:0000256" key="9">
    <source>
        <dbReference type="SAM" id="MobiDB-lite"/>
    </source>
</evidence>
<dbReference type="EMBL" id="JAVAMQ010000008">
    <property type="protein sequence ID" value="MDP5307519.1"/>
    <property type="molecule type" value="Genomic_DNA"/>
</dbReference>
<keyword evidence="4 12" id="KW-0808">Transferase</keyword>
<comment type="similarity">
    <text evidence="2">Belongs to the bacterial sugar transferase family.</text>
</comment>
<evidence type="ECO:0000256" key="10">
    <source>
        <dbReference type="SAM" id="Phobius"/>
    </source>
</evidence>
<evidence type="ECO:0000256" key="6">
    <source>
        <dbReference type="ARBA" id="ARBA00022989"/>
    </source>
</evidence>
<evidence type="ECO:0000259" key="11">
    <source>
        <dbReference type="Pfam" id="PF02397"/>
    </source>
</evidence>
<dbReference type="GO" id="GO:0016740">
    <property type="term" value="F:transferase activity"/>
    <property type="evidence" value="ECO:0007669"/>
    <property type="project" value="UniProtKB-KW"/>
</dbReference>
<gene>
    <name evidence="12" type="ORF">Q5Y72_10490</name>
</gene>
<name>A0ABT9JCW3_9RHOB</name>
<dbReference type="Pfam" id="PF02397">
    <property type="entry name" value="Bac_transf"/>
    <property type="match status" value="1"/>
</dbReference>
<keyword evidence="7 10" id="KW-0472">Membrane</keyword>
<feature type="domain" description="Bacterial sugar transferase" evidence="11">
    <location>
        <begin position="45"/>
        <end position="236"/>
    </location>
</feature>
<dbReference type="InterPro" id="IPR003362">
    <property type="entry name" value="Bact_transf"/>
</dbReference>